<evidence type="ECO:0000313" key="2">
    <source>
        <dbReference type="EMBL" id="MFC0475775.1"/>
    </source>
</evidence>
<evidence type="ECO:0000256" key="1">
    <source>
        <dbReference type="SAM" id="Phobius"/>
    </source>
</evidence>
<keyword evidence="1" id="KW-1133">Transmembrane helix</keyword>
<sequence length="94" mass="10625">MKLILFFALMLFSLVLSLLVGRLSLKNSTNLWRPFMYSVFTNIVILGLASIWWFLTETDGISQGLGVIYYCIAMALISLVNLVVLSIFRSKLDS</sequence>
<reference evidence="2 3" key="1">
    <citation type="submission" date="2024-09" db="EMBL/GenBank/DDBJ databases">
        <authorList>
            <person name="Sun Q."/>
            <person name="Mori K."/>
        </authorList>
    </citation>
    <scope>NUCLEOTIDE SEQUENCE [LARGE SCALE GENOMIC DNA]</scope>
    <source>
        <strain evidence="2 3">CGMCC 1.9126</strain>
    </source>
</reference>
<protein>
    <recommendedName>
        <fullName evidence="4">NADH dehydrogenase subunit 4L</fullName>
    </recommendedName>
</protein>
<proteinExistence type="predicted"/>
<name>A0ABV6KRV4_9BACI</name>
<accession>A0ABV6KRV4</accession>
<keyword evidence="1" id="KW-0472">Membrane</keyword>
<feature type="transmembrane region" description="Helical" evidence="1">
    <location>
        <begin position="35"/>
        <end position="55"/>
    </location>
</feature>
<keyword evidence="3" id="KW-1185">Reference proteome</keyword>
<gene>
    <name evidence="2" type="ORF">ACFFHF_11025</name>
</gene>
<dbReference type="RefSeq" id="WP_377058143.1">
    <property type="nucleotide sequence ID" value="NZ_JBHLUU010000032.1"/>
</dbReference>
<evidence type="ECO:0000313" key="3">
    <source>
        <dbReference type="Proteomes" id="UP001589738"/>
    </source>
</evidence>
<feature type="transmembrane region" description="Helical" evidence="1">
    <location>
        <begin position="67"/>
        <end position="88"/>
    </location>
</feature>
<dbReference type="Proteomes" id="UP001589738">
    <property type="component" value="Unassembled WGS sequence"/>
</dbReference>
<dbReference type="EMBL" id="JBHLUU010000032">
    <property type="protein sequence ID" value="MFC0475775.1"/>
    <property type="molecule type" value="Genomic_DNA"/>
</dbReference>
<evidence type="ECO:0008006" key="4">
    <source>
        <dbReference type="Google" id="ProtNLM"/>
    </source>
</evidence>
<comment type="caution">
    <text evidence="2">The sequence shown here is derived from an EMBL/GenBank/DDBJ whole genome shotgun (WGS) entry which is preliminary data.</text>
</comment>
<keyword evidence="1" id="KW-0812">Transmembrane</keyword>
<organism evidence="2 3">
    <name type="scientific">Robertmurraya beringensis</name>
    <dbReference type="NCBI Taxonomy" id="641660"/>
    <lineage>
        <taxon>Bacteria</taxon>
        <taxon>Bacillati</taxon>
        <taxon>Bacillota</taxon>
        <taxon>Bacilli</taxon>
        <taxon>Bacillales</taxon>
        <taxon>Bacillaceae</taxon>
        <taxon>Robertmurraya</taxon>
    </lineage>
</organism>